<dbReference type="Gene3D" id="2.30.42.10">
    <property type="match status" value="1"/>
</dbReference>
<dbReference type="InterPro" id="IPR001478">
    <property type="entry name" value="PDZ"/>
</dbReference>
<evidence type="ECO:0000256" key="1">
    <source>
        <dbReference type="SAM" id="MobiDB-lite"/>
    </source>
</evidence>
<gene>
    <name evidence="3" type="ORF">HPHI1048_LOCUS1804</name>
</gene>
<dbReference type="GO" id="GO:0008195">
    <property type="term" value="F:phosphatidate phosphatase activity"/>
    <property type="evidence" value="ECO:0007669"/>
    <property type="project" value="TreeGrafter"/>
</dbReference>
<accession>A0A7S0H9J4</accession>
<dbReference type="InterPro" id="IPR036412">
    <property type="entry name" value="HAD-like_sf"/>
</dbReference>
<dbReference type="PROSITE" id="PS50106">
    <property type="entry name" value="PDZ"/>
    <property type="match status" value="1"/>
</dbReference>
<feature type="compositionally biased region" description="Polar residues" evidence="1">
    <location>
        <begin position="373"/>
        <end position="389"/>
    </location>
</feature>
<protein>
    <recommendedName>
        <fullName evidence="2">PDZ domain-containing protein</fullName>
    </recommendedName>
</protein>
<dbReference type="PANTHER" id="PTHR12181:SF12">
    <property type="entry name" value="PHOSPHATIDATE PHOSPHATASE"/>
    <property type="match status" value="1"/>
</dbReference>
<feature type="compositionally biased region" description="Basic and acidic residues" evidence="1">
    <location>
        <begin position="492"/>
        <end position="509"/>
    </location>
</feature>
<evidence type="ECO:0000313" key="3">
    <source>
        <dbReference type="EMBL" id="CAD8468232.1"/>
    </source>
</evidence>
<dbReference type="EMBL" id="HBEO01002507">
    <property type="protein sequence ID" value="CAD8468232.1"/>
    <property type="molecule type" value="Transcribed_RNA"/>
</dbReference>
<proteinExistence type="predicted"/>
<dbReference type="InterPro" id="IPR041489">
    <property type="entry name" value="PDZ_6"/>
</dbReference>
<evidence type="ECO:0000259" key="2">
    <source>
        <dbReference type="PROSITE" id="PS50106"/>
    </source>
</evidence>
<dbReference type="InterPro" id="IPR036034">
    <property type="entry name" value="PDZ_sf"/>
</dbReference>
<dbReference type="PANTHER" id="PTHR12181">
    <property type="entry name" value="LIPIN"/>
    <property type="match status" value="1"/>
</dbReference>
<feature type="compositionally biased region" description="Basic and acidic residues" evidence="1">
    <location>
        <begin position="407"/>
        <end position="422"/>
    </location>
</feature>
<dbReference type="Pfam" id="PF17820">
    <property type="entry name" value="PDZ_6"/>
    <property type="match status" value="1"/>
</dbReference>
<feature type="compositionally biased region" description="Polar residues" evidence="1">
    <location>
        <begin position="466"/>
        <end position="486"/>
    </location>
</feature>
<sequence length="632" mass="69437">MESPTENSWWWSRAASKISSAADAMSAKTVRLWDFHSGATDVICVRHQLDNGTFAYKCTDFHVHAARDTKSFLSDESVDVFVNGKTTALTMAVKEDHNCAFVDGSLKINSEQLAKLDLHPGLNDISFSVSSAPNTRFAAELFLWEPYKAIVICDIDGTLMRSDLLSFSASKLGFDAVHQGVCEALSALDAAGYQIVYLSARPISKASKMRDFLKRFVTADGEHRLPTGPLITTTDRTLQSLVKSLRSESEITNFKMHVLQDIVQVFTPSSSSSPEFMILSAGFGSKPADAQAYAAIGIPRNRIFIVDQNGRLSVRETRAVYESYGELLNEFPRLFPPAHIMMEKEAEVRRSMTMESSASDNDELDNVGVEQGQGASSPSLTFQITTNPVISHKVSPTDEIQPDSGDEGLKNDEDFDPDEWRRSEKKRLKERRIAEANAKWGFAPSASPEAPDAVRADPDDEEQGNEPRTTVSFQGSKNQEGVSSSAVALDQTKTRRENDESDLSDKLDHFNITNSDEADAGEEKSFPPEANVEANQSSVGLGLTFNKWDGSPGLVIKRIKADSAASKSDIAVGDRVMTIDNTVLVDIRKPKDLARLTHGRPGSRVSLKVVRQTTGEEDLIDLVRPSSETSKE</sequence>
<dbReference type="InterPro" id="IPR031315">
    <property type="entry name" value="LNS2/PITP"/>
</dbReference>
<dbReference type="InterPro" id="IPR023214">
    <property type="entry name" value="HAD_sf"/>
</dbReference>
<dbReference type="Gene3D" id="3.40.50.1000">
    <property type="entry name" value="HAD superfamily/HAD-like"/>
    <property type="match status" value="1"/>
</dbReference>
<dbReference type="SMART" id="SM00775">
    <property type="entry name" value="LNS2"/>
    <property type="match status" value="1"/>
</dbReference>
<dbReference type="InterPro" id="IPR013209">
    <property type="entry name" value="LNS2"/>
</dbReference>
<feature type="domain" description="PDZ" evidence="2">
    <location>
        <begin position="531"/>
        <end position="584"/>
    </location>
</feature>
<dbReference type="SUPFAM" id="SSF56784">
    <property type="entry name" value="HAD-like"/>
    <property type="match status" value="1"/>
</dbReference>
<dbReference type="SMART" id="SM00228">
    <property type="entry name" value="PDZ"/>
    <property type="match status" value="1"/>
</dbReference>
<name>A0A7S0H9J4_9CRYP</name>
<dbReference type="Pfam" id="PF08235">
    <property type="entry name" value="LNS2"/>
    <property type="match status" value="1"/>
</dbReference>
<feature type="region of interest" description="Disordered" evidence="1">
    <location>
        <begin position="349"/>
        <end position="423"/>
    </location>
</feature>
<dbReference type="SUPFAM" id="SSF50156">
    <property type="entry name" value="PDZ domain-like"/>
    <property type="match status" value="1"/>
</dbReference>
<dbReference type="InterPro" id="IPR026058">
    <property type="entry name" value="LIPIN"/>
</dbReference>
<reference evidence="3" key="1">
    <citation type="submission" date="2021-01" db="EMBL/GenBank/DDBJ databases">
        <authorList>
            <person name="Corre E."/>
            <person name="Pelletier E."/>
            <person name="Niang G."/>
            <person name="Scheremetjew M."/>
            <person name="Finn R."/>
            <person name="Kale V."/>
            <person name="Holt S."/>
            <person name="Cochrane G."/>
            <person name="Meng A."/>
            <person name="Brown T."/>
            <person name="Cohen L."/>
        </authorList>
    </citation>
    <scope>NUCLEOTIDE SEQUENCE</scope>
    <source>
        <strain evidence="3">CCMP325</strain>
    </source>
</reference>
<organism evidence="3">
    <name type="scientific">Hanusia phi</name>
    <dbReference type="NCBI Taxonomy" id="3032"/>
    <lineage>
        <taxon>Eukaryota</taxon>
        <taxon>Cryptophyceae</taxon>
        <taxon>Pyrenomonadales</taxon>
        <taxon>Geminigeraceae</taxon>
        <taxon>Hanusia</taxon>
    </lineage>
</organism>
<dbReference type="AlphaFoldDB" id="A0A7S0H9J4"/>
<feature type="region of interest" description="Disordered" evidence="1">
    <location>
        <begin position="438"/>
        <end position="527"/>
    </location>
</feature>